<feature type="transmembrane region" description="Helical" evidence="18">
    <location>
        <begin position="194"/>
        <end position="218"/>
    </location>
</feature>
<evidence type="ECO:0000313" key="20">
    <source>
        <dbReference type="EMBL" id="AME17935.1"/>
    </source>
</evidence>
<dbReference type="EMBL" id="KU097333">
    <property type="protein sequence ID" value="AME17935.1"/>
    <property type="molecule type" value="Genomic_DNA"/>
</dbReference>
<comment type="similarity">
    <text evidence="2">Belongs to the complex I subunit 2 family.</text>
</comment>
<feature type="transmembrane region" description="Helical" evidence="18">
    <location>
        <begin position="102"/>
        <end position="121"/>
    </location>
</feature>
<dbReference type="GO" id="GO:0008137">
    <property type="term" value="F:NADH dehydrogenase (ubiquinone) activity"/>
    <property type="evidence" value="ECO:0007669"/>
    <property type="project" value="UniProtKB-EC"/>
</dbReference>
<evidence type="ECO:0000256" key="16">
    <source>
        <dbReference type="ARBA" id="ARBA00031028"/>
    </source>
</evidence>
<dbReference type="GO" id="GO:0006120">
    <property type="term" value="P:mitochondrial electron transport, NADH to ubiquinone"/>
    <property type="evidence" value="ECO:0007669"/>
    <property type="project" value="TreeGrafter"/>
</dbReference>
<feature type="transmembrane region" description="Helical" evidence="18">
    <location>
        <begin position="330"/>
        <end position="348"/>
    </location>
</feature>
<dbReference type="PANTHER" id="PTHR46552">
    <property type="entry name" value="NADH-UBIQUINONE OXIDOREDUCTASE CHAIN 2"/>
    <property type="match status" value="1"/>
</dbReference>
<feature type="transmembrane region" description="Helical" evidence="18">
    <location>
        <begin position="224"/>
        <end position="246"/>
    </location>
</feature>
<keyword evidence="10" id="KW-0249">Electron transport</keyword>
<geneLocation type="mitochondrion" evidence="20"/>
<evidence type="ECO:0000256" key="13">
    <source>
        <dbReference type="ARBA" id="ARBA00023075"/>
    </source>
</evidence>
<gene>
    <name evidence="20" type="primary">ND2</name>
</gene>
<evidence type="ECO:0000256" key="11">
    <source>
        <dbReference type="ARBA" id="ARBA00022989"/>
    </source>
</evidence>
<dbReference type="InterPro" id="IPR050175">
    <property type="entry name" value="Complex_I_Subunit_2"/>
</dbReference>
<keyword evidence="15 18" id="KW-0472">Membrane</keyword>
<keyword evidence="9" id="KW-1278">Translocase</keyword>
<evidence type="ECO:0000256" key="14">
    <source>
        <dbReference type="ARBA" id="ARBA00023128"/>
    </source>
</evidence>
<feature type="transmembrane region" description="Helical" evidence="18">
    <location>
        <begin position="42"/>
        <end position="64"/>
    </location>
</feature>
<comment type="catalytic activity">
    <reaction evidence="17">
        <text>a ubiquinone + NADH + 5 H(+)(in) = a ubiquinol + NAD(+) + 4 H(+)(out)</text>
        <dbReference type="Rhea" id="RHEA:29091"/>
        <dbReference type="Rhea" id="RHEA-COMP:9565"/>
        <dbReference type="Rhea" id="RHEA-COMP:9566"/>
        <dbReference type="ChEBI" id="CHEBI:15378"/>
        <dbReference type="ChEBI" id="CHEBI:16389"/>
        <dbReference type="ChEBI" id="CHEBI:17976"/>
        <dbReference type="ChEBI" id="CHEBI:57540"/>
        <dbReference type="ChEBI" id="CHEBI:57945"/>
        <dbReference type="EC" id="7.1.1.2"/>
    </reaction>
</comment>
<dbReference type="Pfam" id="PF00361">
    <property type="entry name" value="Proton_antipo_M"/>
    <property type="match status" value="1"/>
</dbReference>
<evidence type="ECO:0000259" key="19">
    <source>
        <dbReference type="Pfam" id="PF00361"/>
    </source>
</evidence>
<keyword evidence="13" id="KW-0830">Ubiquinone</keyword>
<evidence type="ECO:0000256" key="8">
    <source>
        <dbReference type="ARBA" id="ARBA00022792"/>
    </source>
</evidence>
<protein>
    <recommendedName>
        <fullName evidence="4">NADH-ubiquinone oxidoreductase chain 2</fullName>
        <ecNumber evidence="3">7.1.1.2</ecNumber>
    </recommendedName>
    <alternativeName>
        <fullName evidence="16">NADH dehydrogenase subunit 2</fullName>
    </alternativeName>
</protein>
<proteinExistence type="inferred from homology"/>
<evidence type="ECO:0000256" key="2">
    <source>
        <dbReference type="ARBA" id="ARBA00007012"/>
    </source>
</evidence>
<evidence type="ECO:0000256" key="9">
    <source>
        <dbReference type="ARBA" id="ARBA00022967"/>
    </source>
</evidence>
<feature type="transmembrane region" description="Helical" evidence="18">
    <location>
        <begin position="282"/>
        <end position="309"/>
    </location>
</feature>
<evidence type="ECO:0000256" key="12">
    <source>
        <dbReference type="ARBA" id="ARBA00023027"/>
    </source>
</evidence>
<dbReference type="InterPro" id="IPR001750">
    <property type="entry name" value="ND/Mrp_TM"/>
</dbReference>
<accession>A0A125S9T9</accession>
<feature type="transmembrane region" description="Helical" evidence="18">
    <location>
        <begin position="128"/>
        <end position="148"/>
    </location>
</feature>
<keyword evidence="7 18" id="KW-0812">Transmembrane</keyword>
<dbReference type="GO" id="GO:0005743">
    <property type="term" value="C:mitochondrial inner membrane"/>
    <property type="evidence" value="ECO:0007669"/>
    <property type="project" value="UniProtKB-SubCell"/>
</dbReference>
<feature type="domain" description="NADH:quinone oxidoreductase/Mrp antiporter transmembrane" evidence="19">
    <location>
        <begin position="41"/>
        <end position="292"/>
    </location>
</feature>
<evidence type="ECO:0000256" key="4">
    <source>
        <dbReference type="ARBA" id="ARBA00021008"/>
    </source>
</evidence>
<keyword evidence="14 20" id="KW-0496">Mitochondrion</keyword>
<evidence type="ECO:0000256" key="5">
    <source>
        <dbReference type="ARBA" id="ARBA00022448"/>
    </source>
</evidence>
<evidence type="ECO:0000256" key="1">
    <source>
        <dbReference type="ARBA" id="ARBA00004448"/>
    </source>
</evidence>
<feature type="transmembrane region" description="Helical" evidence="18">
    <location>
        <begin position="12"/>
        <end position="36"/>
    </location>
</feature>
<keyword evidence="8" id="KW-0999">Mitochondrion inner membrane</keyword>
<organism evidence="20">
    <name type="scientific">Cyclina sinensis</name>
    <name type="common">Venus clam</name>
    <dbReference type="NCBI Taxonomy" id="120566"/>
    <lineage>
        <taxon>Eukaryota</taxon>
        <taxon>Metazoa</taxon>
        <taxon>Spiralia</taxon>
        <taxon>Lophotrochozoa</taxon>
        <taxon>Mollusca</taxon>
        <taxon>Bivalvia</taxon>
        <taxon>Autobranchia</taxon>
        <taxon>Heteroconchia</taxon>
        <taxon>Euheterodonta</taxon>
        <taxon>Imparidentia</taxon>
        <taxon>Neoheterodontei</taxon>
        <taxon>Venerida</taxon>
        <taxon>Veneroidea</taxon>
        <taxon>Veneridae</taxon>
        <taxon>Cyclina</taxon>
    </lineage>
</organism>
<feature type="transmembrane region" description="Helical" evidence="18">
    <location>
        <begin position="160"/>
        <end position="182"/>
    </location>
</feature>
<keyword evidence="11 18" id="KW-1133">Transmembrane helix</keyword>
<evidence type="ECO:0000256" key="6">
    <source>
        <dbReference type="ARBA" id="ARBA00022660"/>
    </source>
</evidence>
<evidence type="ECO:0000256" key="18">
    <source>
        <dbReference type="SAM" id="Phobius"/>
    </source>
</evidence>
<evidence type="ECO:0000256" key="10">
    <source>
        <dbReference type="ARBA" id="ARBA00022982"/>
    </source>
</evidence>
<reference evidence="20" key="1">
    <citation type="journal article" date="2016" name="Mitochondrial DNA Part B Resour">
        <title>The complete mitochondrial genome of Cyclina sinensis (Veneroida:Veneridae).</title>
        <authorList>
            <person name="Dong P."/>
            <person name="Ma G."/>
            <person name="Chang L."/>
            <person name="Zhu Y."/>
            <person name="Tian X."/>
        </authorList>
    </citation>
    <scope>NUCLEOTIDE SEQUENCE</scope>
</reference>
<name>A0A125S9T9_CYCSN</name>
<dbReference type="PANTHER" id="PTHR46552:SF1">
    <property type="entry name" value="NADH-UBIQUINONE OXIDOREDUCTASE CHAIN 2"/>
    <property type="match status" value="1"/>
</dbReference>
<evidence type="ECO:0000256" key="7">
    <source>
        <dbReference type="ARBA" id="ARBA00022692"/>
    </source>
</evidence>
<evidence type="ECO:0000256" key="15">
    <source>
        <dbReference type="ARBA" id="ARBA00023136"/>
    </source>
</evidence>
<dbReference type="AlphaFoldDB" id="A0A125S9T9"/>
<keyword evidence="5" id="KW-0813">Transport</keyword>
<feature type="transmembrane region" description="Helical" evidence="18">
    <location>
        <begin position="253"/>
        <end position="276"/>
    </location>
</feature>
<keyword evidence="12" id="KW-0520">NAD</keyword>
<dbReference type="EC" id="7.1.1.2" evidence="3"/>
<comment type="subcellular location">
    <subcellularLocation>
        <location evidence="1">Mitochondrion inner membrane</location>
        <topology evidence="1">Multi-pass membrane protein</topology>
    </subcellularLocation>
</comment>
<keyword evidence="6" id="KW-0679">Respiratory chain</keyword>
<sequence>MIYLKYLSFPKTYSLFYSVCSFAALMMTLFGVILSLVSCGVLGIWVGMELNFLGAVCFMSGIYVEESESVMKYFIVQVMGSCFLILGILMMVYPYFSFSVESFILLGLSVKLGIFPFYFWVPGVMSSLSWFACFIVSVVQKIAPLWFLCNFCFGNSIINLIEVMAVLTSMVGCLGGLGMLNYRALMGYSSLVHLGFLVILSLTEVSFFMGYLVFYSLLNGGLMWSLWVLGVYSYSDFICEGSFIYYMEFWWVALYFFSLSGIPPFSGIFLKVYFLVSCWTFAPLGCVVCFLSSAVSMYFYMSVLMEMLIFWGKSTSNMVSGVNNWNISKVMVVSLLVNLVISYPLFLLSGV</sequence>
<evidence type="ECO:0000256" key="3">
    <source>
        <dbReference type="ARBA" id="ARBA00012944"/>
    </source>
</evidence>
<feature type="transmembrane region" description="Helical" evidence="18">
    <location>
        <begin position="73"/>
        <end position="96"/>
    </location>
</feature>
<evidence type="ECO:0000256" key="17">
    <source>
        <dbReference type="ARBA" id="ARBA00049551"/>
    </source>
</evidence>